<evidence type="ECO:0000256" key="3">
    <source>
        <dbReference type="ARBA" id="ARBA00022528"/>
    </source>
</evidence>
<evidence type="ECO:0000259" key="15">
    <source>
        <dbReference type="PROSITE" id="PS51194"/>
    </source>
</evidence>
<feature type="region of interest" description="Disordered" evidence="13">
    <location>
        <begin position="232"/>
        <end position="300"/>
    </location>
</feature>
<keyword evidence="7" id="KW-0347">Helicase</keyword>
<dbReference type="FunFam" id="1.20.120.1080:FF:000002">
    <property type="entry name" value="Putative ATP-dependent RNA helicase DHX36"/>
    <property type="match status" value="1"/>
</dbReference>
<keyword evidence="17" id="KW-1185">Reference proteome</keyword>
<gene>
    <name evidence="16" type="ORF">BBK36DRAFT_1176485</name>
</gene>
<dbReference type="GO" id="GO:0005524">
    <property type="term" value="F:ATP binding"/>
    <property type="evidence" value="ECO:0007669"/>
    <property type="project" value="UniProtKB-KW"/>
</dbReference>
<dbReference type="SUPFAM" id="SSF52540">
    <property type="entry name" value="P-loop containing nucleoside triphosphate hydrolases"/>
    <property type="match status" value="1"/>
</dbReference>
<keyword evidence="9" id="KW-0694">RNA-binding</keyword>
<feature type="domain" description="Helicase C-terminal" evidence="15">
    <location>
        <begin position="938"/>
        <end position="1102"/>
    </location>
</feature>
<proteinExistence type="predicted"/>
<evidence type="ECO:0000256" key="9">
    <source>
        <dbReference type="ARBA" id="ARBA00022884"/>
    </source>
</evidence>
<keyword evidence="8" id="KW-0067">ATP-binding</keyword>
<evidence type="ECO:0000256" key="5">
    <source>
        <dbReference type="ARBA" id="ARBA00022741"/>
    </source>
</evidence>
<accession>A0A2T4B5B7</accession>
<dbReference type="PROSITE" id="PS51194">
    <property type="entry name" value="HELICASE_CTER"/>
    <property type="match status" value="1"/>
</dbReference>
<keyword evidence="5" id="KW-0547">Nucleotide-binding</keyword>
<feature type="compositionally biased region" description="Low complexity" evidence="13">
    <location>
        <begin position="253"/>
        <end position="263"/>
    </location>
</feature>
<dbReference type="PANTHER" id="PTHR18934">
    <property type="entry name" value="ATP-DEPENDENT RNA HELICASE"/>
    <property type="match status" value="1"/>
</dbReference>
<evidence type="ECO:0000259" key="14">
    <source>
        <dbReference type="PROSITE" id="PS51192"/>
    </source>
</evidence>
<dbReference type="PANTHER" id="PTHR18934:SF145">
    <property type="entry name" value="ATP-DEPENDENT RNA HELICASE DHX57-RELATED"/>
    <property type="match status" value="1"/>
</dbReference>
<feature type="compositionally biased region" description="Basic and acidic residues" evidence="13">
    <location>
        <begin position="72"/>
        <end position="82"/>
    </location>
</feature>
<evidence type="ECO:0000313" key="17">
    <source>
        <dbReference type="Proteomes" id="UP000241546"/>
    </source>
</evidence>
<dbReference type="Pfam" id="PF00270">
    <property type="entry name" value="DEAD"/>
    <property type="match status" value="1"/>
</dbReference>
<feature type="compositionally biased region" description="Polar residues" evidence="13">
    <location>
        <begin position="388"/>
        <end position="398"/>
    </location>
</feature>
<dbReference type="FunFam" id="3.40.50.300:FF:000500">
    <property type="entry name" value="ATP-dependent RNA helicase DHX29"/>
    <property type="match status" value="1"/>
</dbReference>
<feature type="region of interest" description="Disordered" evidence="13">
    <location>
        <begin position="616"/>
        <end position="643"/>
    </location>
</feature>
<feature type="compositionally biased region" description="Basic residues" evidence="13">
    <location>
        <begin position="1"/>
        <end position="10"/>
    </location>
</feature>
<dbReference type="GO" id="GO:0003723">
    <property type="term" value="F:RNA binding"/>
    <property type="evidence" value="ECO:0007669"/>
    <property type="project" value="UniProtKB-KW"/>
</dbReference>
<dbReference type="Gene3D" id="3.40.50.300">
    <property type="entry name" value="P-loop containing nucleotide triphosphate hydrolases"/>
    <property type="match status" value="2"/>
</dbReference>
<dbReference type="Pfam" id="PF21010">
    <property type="entry name" value="HA2_C"/>
    <property type="match status" value="1"/>
</dbReference>
<comment type="catalytic activity">
    <reaction evidence="11">
        <text>ATP + H2O = ADP + phosphate + H(+)</text>
        <dbReference type="Rhea" id="RHEA:13065"/>
        <dbReference type="ChEBI" id="CHEBI:15377"/>
        <dbReference type="ChEBI" id="CHEBI:15378"/>
        <dbReference type="ChEBI" id="CHEBI:30616"/>
        <dbReference type="ChEBI" id="CHEBI:43474"/>
        <dbReference type="ChEBI" id="CHEBI:456216"/>
        <dbReference type="EC" id="3.6.4.13"/>
    </reaction>
</comment>
<dbReference type="EMBL" id="KZ680216">
    <property type="protein sequence ID" value="PTB64522.1"/>
    <property type="molecule type" value="Genomic_DNA"/>
</dbReference>
<evidence type="ECO:0000256" key="6">
    <source>
        <dbReference type="ARBA" id="ARBA00022801"/>
    </source>
</evidence>
<dbReference type="InterPro" id="IPR011545">
    <property type="entry name" value="DEAD/DEAH_box_helicase_dom"/>
</dbReference>
<comment type="subcellular location">
    <subcellularLocation>
        <location evidence="1">Plastid</location>
        <location evidence="1">Chloroplast</location>
    </subcellularLocation>
</comment>
<evidence type="ECO:0000256" key="10">
    <source>
        <dbReference type="ARBA" id="ARBA00022946"/>
    </source>
</evidence>
<keyword evidence="6 16" id="KW-0378">Hydrolase</keyword>
<evidence type="ECO:0000256" key="12">
    <source>
        <dbReference type="SAM" id="Coils"/>
    </source>
</evidence>
<sequence length="1472" mass="164419">MAGAKKKKKPAANPARGFATTSVASKPRLEVAEPTGSQSSSGVNTPKTAPPAASDGPSSQSKPAEQSGEQTAAKKVELSPEEFERQLEESELQLFVDKYSQKVKRDAQRQCLRLETDRRLLRSQAENLNTQKWLPRELMDHILDHIKAESRFYASSLSSENAGPGKMPSEEDLVSRIWTLQQTLTGAGFSANIVDKAIRHILDIAPNISPAARDYIWGLEEALEWLARESPLDELPPYGNKSKAAPKDAADNTSTPPSRTSTPKLSQSQATRNEKSNAPNQRSSKTRSVPNATFDGDIEPDDLIPEYVATKAKLLELSHLKKTTARSRSAKQQKEDETDAVSMAYLEAKLKTIESDVLFDKFLAEQQWKKEKADLEKQLALARKTAAADSSSQSQPEDTTPLPEADDDITAMAEKMAQEILAENDEDDDIAGLFESLPQSEVDPTTGKLQTVVTSSDGARLVIREFAKWTGVNPSVNISYTVVSEATFANRHSVVIGWSKPQDAAQIVANADVEASIESTRFQFTMTKVATPDVKQSEAYIATAALFHIFSGNPKEEKVNLRLPTVWRDFWSEMAEAKKEHFDAQDRLVVKEIKALVRQRQDQELEDGVVLQGAFRGRNNAKSSPESTESGHTERSRNVESDDNLKKLWASRSSRKKYEAMLQYREQLPMWKFKGHVLDAVEQNQVIIICGETGCGKSTQVPAFLLEHELSQGRQCKIYCTEPRRISAISLARRVSEELGDEKGDLGTSRSLVGYSIRLESNTSKETRLVYATTGIVMRMLEGSNDLHEVTHLVLDEVHERSIDSDFLLIVLKRLLKRRKDLKVILMSATVDAERFSAYLGGAPVLNVPGRTFPVMVRYLEDAVELTGYVPSNSESDRIIDLDDDTLETEVDGLKAEMAQSLAGYSNRTKAVLAQMNEYQIDLDLIVELIARIAVDESLQQYSNAILVFLPGIADIRSLNDMLLGDPRFSAGWLVYPLHSTIAMEDQEAAFLIPPQGMRKIVLATNIAETGITIPDVTCVIDTGKHREMRFDEKKQLSRLIDTFISRANAKQRRGRAGRVQNGLCFHMFSRYRHDTLMSDQQIPEMLRLSLQDLAIRVKICKLGGIEETLSDALDPPSAKNIRRAVDALVDVRALTGTEDLTPLGYQLARLPLDVFLGKLILLGTVFKCLDMAITVAAILSSKSPFSAPFGQQTQANNARAAFRRADSDLLTTYNAYLAWKRVCQANGGFGKEFQFCRKNYLNQQTLTNIEDLKGQLLTSLADSGFLSLTEEERRALLRLRFSAGGRGRRQQFVDVPQRVNLNSDNDIVSTSVIAWSFYPKLLVRDVPGSKGLRNIGNNQSISLHPTSVNRTLFDARWLSYYTIMQTKSVYRAHETTVTEPFAIALLCGDVRCDLYSGVIVLDGNRGRFAVPDWKTMLVIKVLRTRLRELLTRSFKQPGKLLTAQQEKWFDVWQRLFSQDFNQDRTVNTISL</sequence>
<dbReference type="SMART" id="SM00847">
    <property type="entry name" value="HA2"/>
    <property type="match status" value="1"/>
</dbReference>
<dbReference type="OrthoDB" id="5600252at2759"/>
<keyword evidence="3" id="KW-0150">Chloroplast</keyword>
<evidence type="ECO:0000313" key="16">
    <source>
        <dbReference type="EMBL" id="PTB64522.1"/>
    </source>
</evidence>
<keyword evidence="12" id="KW-0175">Coiled coil</keyword>
<dbReference type="InterPro" id="IPR011709">
    <property type="entry name" value="DEAD-box_helicase_OB_fold"/>
</dbReference>
<dbReference type="FunFam" id="3.40.50.300:FF:000819">
    <property type="entry name" value="ATP dependent RNA helicase, putative"/>
    <property type="match status" value="1"/>
</dbReference>
<dbReference type="InterPro" id="IPR007502">
    <property type="entry name" value="Helicase-assoc_dom"/>
</dbReference>
<protein>
    <recommendedName>
        <fullName evidence="2">RNA helicase</fullName>
        <ecNumber evidence="2">3.6.4.13</ecNumber>
    </recommendedName>
</protein>
<dbReference type="RefSeq" id="XP_024747842.1">
    <property type="nucleotide sequence ID" value="XM_024896023.1"/>
</dbReference>
<organism evidence="16 17">
    <name type="scientific">Trichoderma citrinoviride</name>
    <dbReference type="NCBI Taxonomy" id="58853"/>
    <lineage>
        <taxon>Eukaryota</taxon>
        <taxon>Fungi</taxon>
        <taxon>Dikarya</taxon>
        <taxon>Ascomycota</taxon>
        <taxon>Pezizomycotina</taxon>
        <taxon>Sordariomycetes</taxon>
        <taxon>Hypocreomycetidae</taxon>
        <taxon>Hypocreales</taxon>
        <taxon>Hypocreaceae</taxon>
        <taxon>Trichoderma</taxon>
    </lineage>
</organism>
<keyword evidence="10" id="KW-0809">Transit peptide</keyword>
<evidence type="ECO:0000256" key="2">
    <source>
        <dbReference type="ARBA" id="ARBA00012552"/>
    </source>
</evidence>
<dbReference type="SMART" id="SM00490">
    <property type="entry name" value="HELICc"/>
    <property type="match status" value="1"/>
</dbReference>
<dbReference type="PROSITE" id="PS51192">
    <property type="entry name" value="HELICASE_ATP_BIND_1"/>
    <property type="match status" value="1"/>
</dbReference>
<evidence type="ECO:0000256" key="4">
    <source>
        <dbReference type="ARBA" id="ARBA00022640"/>
    </source>
</evidence>
<feature type="compositionally biased region" description="Basic and acidic residues" evidence="13">
    <location>
        <begin position="629"/>
        <end position="643"/>
    </location>
</feature>
<dbReference type="Gene3D" id="1.20.120.1080">
    <property type="match status" value="1"/>
</dbReference>
<dbReference type="InterPro" id="IPR014001">
    <property type="entry name" value="Helicase_ATP-bd"/>
</dbReference>
<dbReference type="InterPro" id="IPR027417">
    <property type="entry name" value="P-loop_NTPase"/>
</dbReference>
<feature type="region of interest" description="Disordered" evidence="13">
    <location>
        <begin position="1"/>
        <end position="82"/>
    </location>
</feature>
<feature type="compositionally biased region" description="Polar residues" evidence="13">
    <location>
        <begin position="56"/>
        <end position="70"/>
    </location>
</feature>
<evidence type="ECO:0000256" key="8">
    <source>
        <dbReference type="ARBA" id="ARBA00022840"/>
    </source>
</evidence>
<dbReference type="CDD" id="cd17917">
    <property type="entry name" value="DEXHc_RHA-like"/>
    <property type="match status" value="1"/>
</dbReference>
<feature type="compositionally biased region" description="Polar residues" evidence="13">
    <location>
        <begin position="35"/>
        <end position="47"/>
    </location>
</feature>
<feature type="coiled-coil region" evidence="12">
    <location>
        <begin position="104"/>
        <end position="131"/>
    </location>
</feature>
<evidence type="ECO:0000256" key="13">
    <source>
        <dbReference type="SAM" id="MobiDB-lite"/>
    </source>
</evidence>
<dbReference type="InterPro" id="IPR001650">
    <property type="entry name" value="Helicase_C-like"/>
</dbReference>
<dbReference type="Proteomes" id="UP000241546">
    <property type="component" value="Unassembled WGS sequence"/>
</dbReference>
<reference evidence="17" key="1">
    <citation type="submission" date="2016-07" db="EMBL/GenBank/DDBJ databases">
        <title>Multiple horizontal gene transfer events from other fungi enriched the ability of initially mycotrophic Trichoderma (Ascomycota) to feed on dead plant biomass.</title>
        <authorList>
            <consortium name="DOE Joint Genome Institute"/>
            <person name="Atanasova L."/>
            <person name="Chenthamara K."/>
            <person name="Zhang J."/>
            <person name="Grujic M."/>
            <person name="Henrissat B."/>
            <person name="Kuo A."/>
            <person name="Aerts A."/>
            <person name="Salamov A."/>
            <person name="Lipzen A."/>
            <person name="Labutti K."/>
            <person name="Barry K."/>
            <person name="Miao Y."/>
            <person name="Rahimi M.J."/>
            <person name="Shen Q."/>
            <person name="Grigoriev I.V."/>
            <person name="Kubicek C.P."/>
            <person name="Druzhinina I.S."/>
        </authorList>
    </citation>
    <scope>NUCLEOTIDE SEQUENCE [LARGE SCALE GENOMIC DNA]</scope>
    <source>
        <strain evidence="17">TUCIM 6016</strain>
    </source>
</reference>
<name>A0A2T4B5B7_9HYPO</name>
<feature type="domain" description="Helicase ATP-binding" evidence="14">
    <location>
        <begin position="678"/>
        <end position="849"/>
    </location>
</feature>
<dbReference type="EC" id="3.6.4.13" evidence="2"/>
<feature type="compositionally biased region" description="Polar residues" evidence="13">
    <location>
        <begin position="264"/>
        <end position="291"/>
    </location>
</feature>
<keyword evidence="4" id="KW-0934">Plastid</keyword>
<evidence type="ECO:0000256" key="1">
    <source>
        <dbReference type="ARBA" id="ARBA00004229"/>
    </source>
</evidence>
<dbReference type="SMART" id="SM00487">
    <property type="entry name" value="DEXDc"/>
    <property type="match status" value="1"/>
</dbReference>
<dbReference type="GO" id="GO:0003724">
    <property type="term" value="F:RNA helicase activity"/>
    <property type="evidence" value="ECO:0007669"/>
    <property type="project" value="UniProtKB-EC"/>
</dbReference>
<feature type="region of interest" description="Disordered" evidence="13">
    <location>
        <begin position="386"/>
        <end position="405"/>
    </location>
</feature>
<dbReference type="CDD" id="cd18791">
    <property type="entry name" value="SF2_C_RHA"/>
    <property type="match status" value="1"/>
</dbReference>
<dbReference type="GeneID" id="36604141"/>
<evidence type="ECO:0000256" key="7">
    <source>
        <dbReference type="ARBA" id="ARBA00022806"/>
    </source>
</evidence>
<dbReference type="GO" id="GO:0016787">
    <property type="term" value="F:hydrolase activity"/>
    <property type="evidence" value="ECO:0007669"/>
    <property type="project" value="UniProtKB-KW"/>
</dbReference>
<evidence type="ECO:0000256" key="11">
    <source>
        <dbReference type="ARBA" id="ARBA00047984"/>
    </source>
</evidence>
<dbReference type="Pfam" id="PF00271">
    <property type="entry name" value="Helicase_C"/>
    <property type="match status" value="1"/>
</dbReference>
<dbReference type="Pfam" id="PF07717">
    <property type="entry name" value="OB_NTP_bind"/>
    <property type="match status" value="1"/>
</dbReference>